<reference evidence="2" key="1">
    <citation type="submission" date="2018-11" db="EMBL/GenBank/DDBJ databases">
        <authorList>
            <consortium name="Pathogen Informatics"/>
        </authorList>
    </citation>
    <scope>NUCLEOTIDE SEQUENCE</scope>
</reference>
<name>A0A3S5BQ51_9PLAT</name>
<evidence type="ECO:0000256" key="1">
    <source>
        <dbReference type="SAM" id="MobiDB-lite"/>
    </source>
</evidence>
<evidence type="ECO:0000313" key="3">
    <source>
        <dbReference type="Proteomes" id="UP000784294"/>
    </source>
</evidence>
<proteinExistence type="predicted"/>
<feature type="compositionally biased region" description="Basic and acidic residues" evidence="1">
    <location>
        <begin position="19"/>
        <end position="30"/>
    </location>
</feature>
<protein>
    <submittedName>
        <fullName evidence="2">Uncharacterized protein</fullName>
    </submittedName>
</protein>
<sequence length="67" mass="7587">MVLRMARLTDYAEYDAGETSEKVQRPRSDFGNDQADNGLQTRLKEVDNCELLQLYFCGGKKNQVASV</sequence>
<comment type="caution">
    <text evidence="2">The sequence shown here is derived from an EMBL/GenBank/DDBJ whole genome shotgun (WGS) entry which is preliminary data.</text>
</comment>
<feature type="region of interest" description="Disordered" evidence="1">
    <location>
        <begin position="15"/>
        <end position="36"/>
    </location>
</feature>
<accession>A0A3S5BQ51</accession>
<evidence type="ECO:0000313" key="2">
    <source>
        <dbReference type="EMBL" id="VEL34098.1"/>
    </source>
</evidence>
<dbReference type="Proteomes" id="UP000784294">
    <property type="component" value="Unassembled WGS sequence"/>
</dbReference>
<dbReference type="AlphaFoldDB" id="A0A3S5BQ51"/>
<keyword evidence="3" id="KW-1185">Reference proteome</keyword>
<gene>
    <name evidence="2" type="ORF">PXEA_LOCUS27538</name>
</gene>
<organism evidence="2 3">
    <name type="scientific">Protopolystoma xenopodis</name>
    <dbReference type="NCBI Taxonomy" id="117903"/>
    <lineage>
        <taxon>Eukaryota</taxon>
        <taxon>Metazoa</taxon>
        <taxon>Spiralia</taxon>
        <taxon>Lophotrochozoa</taxon>
        <taxon>Platyhelminthes</taxon>
        <taxon>Monogenea</taxon>
        <taxon>Polyopisthocotylea</taxon>
        <taxon>Polystomatidea</taxon>
        <taxon>Polystomatidae</taxon>
        <taxon>Protopolystoma</taxon>
    </lineage>
</organism>
<dbReference type="EMBL" id="CAAALY010246978">
    <property type="protein sequence ID" value="VEL34098.1"/>
    <property type="molecule type" value="Genomic_DNA"/>
</dbReference>